<dbReference type="SMART" id="SM00882">
    <property type="entry name" value="CoA_trans"/>
    <property type="match status" value="1"/>
</dbReference>
<evidence type="ECO:0000313" key="4">
    <source>
        <dbReference type="EMBL" id="KXB91721.1"/>
    </source>
</evidence>
<evidence type="ECO:0000313" key="5">
    <source>
        <dbReference type="Proteomes" id="UP000070160"/>
    </source>
</evidence>
<dbReference type="Gene3D" id="3.40.1080.10">
    <property type="entry name" value="Glutaconate Coenzyme A-transferase"/>
    <property type="match status" value="2"/>
</dbReference>
<dbReference type="InterPro" id="IPR004165">
    <property type="entry name" value="CoA_trans_fam_I"/>
</dbReference>
<organism evidence="4 5">
    <name type="scientific">Megasphaera hutchinsoni</name>
    <dbReference type="NCBI Taxonomy" id="1588748"/>
    <lineage>
        <taxon>Bacteria</taxon>
        <taxon>Bacillati</taxon>
        <taxon>Bacillota</taxon>
        <taxon>Negativicutes</taxon>
        <taxon>Veillonellales</taxon>
        <taxon>Veillonellaceae</taxon>
        <taxon>Megasphaera</taxon>
    </lineage>
</organism>
<dbReference type="PANTHER" id="PTHR43293:SF1">
    <property type="entry name" value="ACETATE COA-TRANSFERASE YDIF"/>
    <property type="match status" value="1"/>
</dbReference>
<keyword evidence="5" id="KW-1185">Reference proteome</keyword>
<keyword evidence="2 3" id="KW-0808">Transferase</keyword>
<evidence type="ECO:0000256" key="1">
    <source>
        <dbReference type="ARBA" id="ARBA00007154"/>
    </source>
</evidence>
<dbReference type="GO" id="GO:0046952">
    <property type="term" value="P:ketone body catabolic process"/>
    <property type="evidence" value="ECO:0007669"/>
    <property type="project" value="InterPro"/>
</dbReference>
<dbReference type="SUPFAM" id="SSF100950">
    <property type="entry name" value="NagB/RpiA/CoA transferase-like"/>
    <property type="match status" value="2"/>
</dbReference>
<dbReference type="EMBL" id="LSDT01000028">
    <property type="protein sequence ID" value="KXB91721.1"/>
    <property type="molecule type" value="Genomic_DNA"/>
</dbReference>
<dbReference type="PANTHER" id="PTHR43293">
    <property type="entry name" value="ACETATE COA-TRANSFERASE YDIF"/>
    <property type="match status" value="1"/>
</dbReference>
<dbReference type="AlphaFoldDB" id="A0A134CHP9"/>
<dbReference type="STRING" id="1588748.HMPREF3182_00744"/>
<reference evidence="5" key="1">
    <citation type="submission" date="2016-01" db="EMBL/GenBank/DDBJ databases">
        <authorList>
            <person name="Mitreva M."/>
            <person name="Pepin K.H."/>
            <person name="Mihindukulasuriya K.A."/>
            <person name="Fulton R."/>
            <person name="Fronick C."/>
            <person name="O'Laughlin M."/>
            <person name="Miner T."/>
            <person name="Herter B."/>
            <person name="Rosa B.A."/>
            <person name="Cordes M."/>
            <person name="Tomlinson C."/>
            <person name="Wollam A."/>
            <person name="Palsikar V.B."/>
            <person name="Mardis E.R."/>
            <person name="Wilson R.K."/>
        </authorList>
    </citation>
    <scope>NUCLEOTIDE SEQUENCE [LARGE SCALE GENOMIC DNA]</scope>
    <source>
        <strain evidence="5">KA00182</strain>
    </source>
</reference>
<name>A0A134CHP9_9FIRM</name>
<dbReference type="GO" id="GO:0008410">
    <property type="term" value="F:CoA-transferase activity"/>
    <property type="evidence" value="ECO:0007669"/>
    <property type="project" value="InterPro"/>
</dbReference>
<proteinExistence type="inferred from homology"/>
<dbReference type="InterPro" id="IPR037171">
    <property type="entry name" value="NagB/RpiA_transferase-like"/>
</dbReference>
<comment type="caution">
    <text evidence="4">The sequence shown here is derived from an EMBL/GenBank/DDBJ whole genome shotgun (WGS) entry which is preliminary data.</text>
</comment>
<evidence type="ECO:0000256" key="2">
    <source>
        <dbReference type="ARBA" id="ARBA00022679"/>
    </source>
</evidence>
<dbReference type="Pfam" id="PF01144">
    <property type="entry name" value="CoA_trans"/>
    <property type="match status" value="1"/>
</dbReference>
<protein>
    <submittedName>
        <fullName evidence="4">CoA transferase</fullName>
    </submittedName>
</protein>
<dbReference type="RefSeq" id="WP_062485468.1">
    <property type="nucleotide sequence ID" value="NZ_KQ960941.1"/>
</dbReference>
<sequence length="514" mass="55771">MVQFITAKQAASLLHDGDVVAMSGYGKFGTADAILQAIQERYECRHEPKRMTLVKVASAGDGQMRGGNRLAAPGLLEKVITSHIGFEPKLAETISKNQCLAYLLPAGTILRLYRSQTLGEKGFLTTVGLNTTVDPRQEGGCGNERTEQQGNNLASVVSIAGKEYLYYATFPIQIGIIRGSIADEKGNVSLVHEQMIGEQLEIAMAVKQSGGVVMVQVEEVVRQGTLEARQVAIPSHLVDYITVVKDSADEACVERKRTAEKVSVMPMTARKICARRAVMEIKSNQFVNLGIGMPESLASIMEEEGLTKQCILAADSGVIGGTQQSGIAMGSAIHPESVMPMVDMMALCNGGGLDVCVLGLAETDRDGNINVSRFNGRMVGPGGFIDLTMQTKNLIFLGTFTASGLAIQCHDGKLSIVQEGLYNKFKTKVEQVTFSGKRARDRRQKVLCITERAVFALADNGWRLDEIAPGIDVRQHIFPFIDFPIAINPDLKEMDARIFAEGKMGFVLGRHKES</sequence>
<comment type="similarity">
    <text evidence="1 3">Belongs to the 3-oxoacid CoA-transferase family.</text>
</comment>
<dbReference type="Proteomes" id="UP000070160">
    <property type="component" value="Unassembled WGS sequence"/>
</dbReference>
<gene>
    <name evidence="4" type="ORF">HMPREF3182_00744</name>
</gene>
<evidence type="ECO:0000256" key="3">
    <source>
        <dbReference type="PIRNR" id="PIRNR000858"/>
    </source>
</evidence>
<accession>A0A134CHP9</accession>
<dbReference type="InterPro" id="IPR014388">
    <property type="entry name" value="3-oxoacid_CoA-transferase"/>
</dbReference>
<dbReference type="PIRSF" id="PIRSF000858">
    <property type="entry name" value="SCOT-t"/>
    <property type="match status" value="1"/>
</dbReference>
<dbReference type="PATRIC" id="fig|1588748.3.peg.708"/>